<dbReference type="GO" id="GO:0019509">
    <property type="term" value="P:L-methionine salvage from methylthioadenosine"/>
    <property type="evidence" value="ECO:0007669"/>
    <property type="project" value="UniProtKB-UniPathway"/>
</dbReference>
<evidence type="ECO:0000256" key="5">
    <source>
        <dbReference type="ARBA" id="ARBA00023167"/>
    </source>
</evidence>
<dbReference type="Proteomes" id="UP000522688">
    <property type="component" value="Unassembled WGS sequence"/>
</dbReference>
<keyword evidence="3" id="KW-0028">Amino-acid biosynthesis</keyword>
<dbReference type="PANTHER" id="PTHR46832:SF1">
    <property type="entry name" value="5'-METHYLTHIOADENOSINE_S-ADENOSYLHOMOCYSTEINE NUCLEOSIDASE"/>
    <property type="match status" value="1"/>
</dbReference>
<proteinExistence type="predicted"/>
<dbReference type="NCBIfam" id="TIGR01704">
    <property type="entry name" value="MTA_SAH-Nsdase"/>
    <property type="match status" value="1"/>
</dbReference>
<dbReference type="EMBL" id="BJUV01000020">
    <property type="protein sequence ID" value="GEK83774.1"/>
    <property type="molecule type" value="Genomic_DNA"/>
</dbReference>
<evidence type="ECO:0000313" key="8">
    <source>
        <dbReference type="EMBL" id="MBA8811924.1"/>
    </source>
</evidence>
<evidence type="ECO:0000313" key="10">
    <source>
        <dbReference type="Proteomes" id="UP000522688"/>
    </source>
</evidence>
<sequence>MSPADAAPPAVPAVIVIVAMSDEAAPFVARASRVDDPLAVGGSLQREIEIDGIRILLVQSGIGFVNAAGAATSAIVRAGSLDGVVPTVISAGTAAGMGPGIEIGDVVAGAEYLNLDADARVFGYRLGQVPGMPASYHADEALMEAALAYGGSVAQPDGWAVRPGLIASSDAFMTAERVIGVRTAFADVVDVDAVDMESMAIAQTCHVHHVPFVSVRGISDLAGPDAHDVHDENLALTAGRSADVTLALVRGLAGR</sequence>
<dbReference type="RefSeq" id="WP_146855829.1">
    <property type="nucleotide sequence ID" value="NZ_BAAAHR010000005.1"/>
</dbReference>
<dbReference type="InterPro" id="IPR000845">
    <property type="entry name" value="Nucleoside_phosphorylase_d"/>
</dbReference>
<keyword evidence="4 8" id="KW-0378">Hydrolase</keyword>
<dbReference type="GO" id="GO:0005829">
    <property type="term" value="C:cytosol"/>
    <property type="evidence" value="ECO:0007669"/>
    <property type="project" value="TreeGrafter"/>
</dbReference>
<evidence type="ECO:0000259" key="6">
    <source>
        <dbReference type="Pfam" id="PF01048"/>
    </source>
</evidence>
<evidence type="ECO:0000313" key="9">
    <source>
        <dbReference type="Proteomes" id="UP000321154"/>
    </source>
</evidence>
<accession>A0A7W3JFN6</accession>
<keyword evidence="9" id="KW-1185">Reference proteome</keyword>
<evidence type="ECO:0000256" key="2">
    <source>
        <dbReference type="ARBA" id="ARBA00011974"/>
    </source>
</evidence>
<keyword evidence="8" id="KW-0326">Glycosidase</keyword>
<reference evidence="8 10" key="2">
    <citation type="submission" date="2020-07" db="EMBL/GenBank/DDBJ databases">
        <title>Sequencing the genomes of 1000 actinobacteria strains.</title>
        <authorList>
            <person name="Klenk H.-P."/>
        </authorList>
    </citation>
    <scope>NUCLEOTIDE SEQUENCE [LARGE SCALE GENOMIC DNA]</scope>
    <source>
        <strain evidence="8 10">DSM 10309</strain>
    </source>
</reference>
<keyword evidence="5" id="KW-0486">Methionine biosynthesis</keyword>
<evidence type="ECO:0000256" key="4">
    <source>
        <dbReference type="ARBA" id="ARBA00022801"/>
    </source>
</evidence>
<gene>
    <name evidence="7" type="primary">pfs</name>
    <name evidence="8" type="ORF">FB463_000148</name>
    <name evidence="7" type="ORF">FFA01_20830</name>
</gene>
<reference evidence="7 9" key="1">
    <citation type="submission" date="2019-07" db="EMBL/GenBank/DDBJ databases">
        <title>Whole genome shotgun sequence of Frigoribacterium faeni NBRC 103066.</title>
        <authorList>
            <person name="Hosoyama A."/>
            <person name="Uohara A."/>
            <person name="Ohji S."/>
            <person name="Ichikawa N."/>
        </authorList>
    </citation>
    <scope>NUCLEOTIDE SEQUENCE [LARGE SCALE GENOMIC DNA]</scope>
    <source>
        <strain evidence="7 9">NBRC 103066</strain>
    </source>
</reference>
<dbReference type="EMBL" id="JACGWW010000001">
    <property type="protein sequence ID" value="MBA8811924.1"/>
    <property type="molecule type" value="Genomic_DNA"/>
</dbReference>
<feature type="domain" description="Nucleoside phosphorylase" evidence="6">
    <location>
        <begin position="14"/>
        <end position="249"/>
    </location>
</feature>
<dbReference type="Proteomes" id="UP000321154">
    <property type="component" value="Unassembled WGS sequence"/>
</dbReference>
<dbReference type="SUPFAM" id="SSF53167">
    <property type="entry name" value="Purine and uridine phosphorylases"/>
    <property type="match status" value="1"/>
</dbReference>
<dbReference type="CDD" id="cd09008">
    <property type="entry name" value="MTAN"/>
    <property type="match status" value="1"/>
</dbReference>
<evidence type="ECO:0000256" key="3">
    <source>
        <dbReference type="ARBA" id="ARBA00022605"/>
    </source>
</evidence>
<dbReference type="GO" id="GO:0008930">
    <property type="term" value="F:methylthioadenosine nucleosidase activity"/>
    <property type="evidence" value="ECO:0007669"/>
    <property type="project" value="InterPro"/>
</dbReference>
<dbReference type="GO" id="GO:0009164">
    <property type="term" value="P:nucleoside catabolic process"/>
    <property type="evidence" value="ECO:0007669"/>
    <property type="project" value="InterPro"/>
</dbReference>
<dbReference type="UniPathway" id="UPA00904">
    <property type="reaction ID" value="UER00871"/>
</dbReference>
<name>A0A7W3JFN6_9MICO</name>
<dbReference type="AlphaFoldDB" id="A0A7W3JFN6"/>
<comment type="pathway">
    <text evidence="1">Amino-acid biosynthesis; L-methionine biosynthesis via salvage pathway; S-methyl-5-thio-alpha-D-ribose 1-phosphate from S-methyl-5'-thioadenosine (hydrolase route): step 1/2.</text>
</comment>
<dbReference type="Pfam" id="PF01048">
    <property type="entry name" value="PNP_UDP_1"/>
    <property type="match status" value="1"/>
</dbReference>
<dbReference type="OrthoDB" id="3734512at2"/>
<dbReference type="InterPro" id="IPR035994">
    <property type="entry name" value="Nucleoside_phosphorylase_sf"/>
</dbReference>
<dbReference type="GO" id="GO:0008782">
    <property type="term" value="F:adenosylhomocysteine nucleosidase activity"/>
    <property type="evidence" value="ECO:0007669"/>
    <property type="project" value="UniProtKB-EC"/>
</dbReference>
<dbReference type="InterPro" id="IPR010049">
    <property type="entry name" value="MTA_SAH_Nsdase"/>
</dbReference>
<dbReference type="Gene3D" id="3.40.50.1580">
    <property type="entry name" value="Nucleoside phosphorylase domain"/>
    <property type="match status" value="1"/>
</dbReference>
<comment type="caution">
    <text evidence="8">The sequence shown here is derived from an EMBL/GenBank/DDBJ whole genome shotgun (WGS) entry which is preliminary data.</text>
</comment>
<dbReference type="EC" id="3.2.2.9" evidence="2"/>
<organism evidence="8 10">
    <name type="scientific">Frigoribacterium faeni</name>
    <dbReference type="NCBI Taxonomy" id="145483"/>
    <lineage>
        <taxon>Bacteria</taxon>
        <taxon>Bacillati</taxon>
        <taxon>Actinomycetota</taxon>
        <taxon>Actinomycetes</taxon>
        <taxon>Micrococcales</taxon>
        <taxon>Microbacteriaceae</taxon>
        <taxon>Frigoribacterium</taxon>
    </lineage>
</organism>
<protein>
    <recommendedName>
        <fullName evidence="2">adenosylhomocysteine nucleosidase</fullName>
        <ecNumber evidence="2">3.2.2.9</ecNumber>
    </recommendedName>
</protein>
<evidence type="ECO:0000313" key="7">
    <source>
        <dbReference type="EMBL" id="GEK83774.1"/>
    </source>
</evidence>
<dbReference type="GO" id="GO:0019284">
    <property type="term" value="P:L-methionine salvage from S-adenosylmethionine"/>
    <property type="evidence" value="ECO:0007669"/>
    <property type="project" value="TreeGrafter"/>
</dbReference>
<evidence type="ECO:0000256" key="1">
    <source>
        <dbReference type="ARBA" id="ARBA00004945"/>
    </source>
</evidence>
<dbReference type="PANTHER" id="PTHR46832">
    <property type="entry name" value="5'-METHYLTHIOADENOSINE/S-ADENOSYLHOMOCYSTEINE NUCLEOSIDASE"/>
    <property type="match status" value="1"/>
</dbReference>